<evidence type="ECO:0000313" key="7">
    <source>
        <dbReference type="EMBL" id="AAZ98714.1"/>
    </source>
</evidence>
<organism evidence="7 8">
    <name type="scientific">Thiobacillus denitrificans (strain ATCC 25259 / T1)</name>
    <dbReference type="NCBI Taxonomy" id="292415"/>
    <lineage>
        <taxon>Bacteria</taxon>
        <taxon>Pseudomonadati</taxon>
        <taxon>Pseudomonadota</taxon>
        <taxon>Betaproteobacteria</taxon>
        <taxon>Nitrosomonadales</taxon>
        <taxon>Thiobacillaceae</taxon>
        <taxon>Thiobacillus</taxon>
    </lineage>
</organism>
<dbReference type="RefSeq" id="WP_011313273.1">
    <property type="nucleotide sequence ID" value="NC_007404.1"/>
</dbReference>
<feature type="signal peptide" evidence="6">
    <location>
        <begin position="1"/>
        <end position="24"/>
    </location>
</feature>
<evidence type="ECO:0000313" key="8">
    <source>
        <dbReference type="Proteomes" id="UP000008291"/>
    </source>
</evidence>
<comment type="subcellular location">
    <subcellularLocation>
        <location evidence="1">Cell outer membrane</location>
    </subcellularLocation>
</comment>
<evidence type="ECO:0000256" key="4">
    <source>
        <dbReference type="ARBA" id="ARBA00023136"/>
    </source>
</evidence>
<dbReference type="STRING" id="292415.Tbd_2761"/>
<name>Q3SFA0_THIDA</name>
<keyword evidence="4" id="KW-0472">Membrane</keyword>
<keyword evidence="5" id="KW-0998">Cell outer membrane</keyword>
<feature type="chain" id="PRO_5004228869" evidence="6">
    <location>
        <begin position="25"/>
        <end position="279"/>
    </location>
</feature>
<dbReference type="InterPro" id="IPR010583">
    <property type="entry name" value="MipA"/>
</dbReference>
<dbReference type="KEGG" id="tbd:Tbd_2761"/>
<dbReference type="Pfam" id="PF06629">
    <property type="entry name" value="MipA"/>
    <property type="match status" value="1"/>
</dbReference>
<comment type="similarity">
    <text evidence="2">Belongs to the MipA/OmpV family.</text>
</comment>
<proteinExistence type="inferred from homology"/>
<evidence type="ECO:0000256" key="5">
    <source>
        <dbReference type="ARBA" id="ARBA00023237"/>
    </source>
</evidence>
<reference evidence="7 8" key="1">
    <citation type="journal article" date="2006" name="J. Bacteriol.">
        <title>The genome sequence of the obligately chemolithoautotrophic, facultatively anaerobic bacterium Thiobacillus denitrificans.</title>
        <authorList>
            <person name="Beller H.R."/>
            <person name="Chain P.S."/>
            <person name="Letain T.E."/>
            <person name="Chakicherla A."/>
            <person name="Larimer F.W."/>
            <person name="Richardson P.M."/>
            <person name="Coleman M.A."/>
            <person name="Wood A.P."/>
            <person name="Kelly D.P."/>
        </authorList>
    </citation>
    <scope>NUCLEOTIDE SEQUENCE [LARGE SCALE GENOMIC DNA]</scope>
    <source>
        <strain evidence="7 8">ATCC 25259</strain>
    </source>
</reference>
<sequence length="279" mass="30303">MRCRIRLIAAAALVAAAVPGFAWAADKPLWEAGVGMSALAFPDYRGSDESSLYGIPFPYFVYRGTFLKADRDGIRGTFFDSEHVELNVSVGASLPVNSDDSEARAGMPDLQPTVELGPSLEFKLWRSADRRRRLDLRLPLRAALTVAGGVDDVGWVFSPRVNLDLADPAGLAGWKLGLLAGPMFGSERNHDYFYSVAPQYATADRPAFDAEGGYAGTQFLAALSKRYPKYWVGAFARWDSLKGAGFIDSPLVRRDSYFAAGVGVAFILGESSTRVEADE</sequence>
<evidence type="ECO:0000256" key="1">
    <source>
        <dbReference type="ARBA" id="ARBA00004442"/>
    </source>
</evidence>
<protein>
    <submittedName>
        <fullName evidence="7">Putative outer membrane protein</fullName>
    </submittedName>
</protein>
<evidence type="ECO:0000256" key="3">
    <source>
        <dbReference type="ARBA" id="ARBA00022729"/>
    </source>
</evidence>
<dbReference type="PANTHER" id="PTHR38776">
    <property type="entry name" value="MLTA-INTERACTING PROTEIN-RELATED"/>
    <property type="match status" value="1"/>
</dbReference>
<dbReference type="EMBL" id="CP000116">
    <property type="protein sequence ID" value="AAZ98714.1"/>
    <property type="molecule type" value="Genomic_DNA"/>
</dbReference>
<dbReference type="eggNOG" id="COG3713">
    <property type="taxonomic scope" value="Bacteria"/>
</dbReference>
<keyword evidence="3 6" id="KW-0732">Signal</keyword>
<dbReference type="GO" id="GO:0009279">
    <property type="term" value="C:cell outer membrane"/>
    <property type="evidence" value="ECO:0007669"/>
    <property type="project" value="UniProtKB-SubCell"/>
</dbReference>
<dbReference type="PANTHER" id="PTHR38776:SF1">
    <property type="entry name" value="MLTA-INTERACTING PROTEIN-RELATED"/>
    <property type="match status" value="1"/>
</dbReference>
<dbReference type="AlphaFoldDB" id="Q3SFA0"/>
<evidence type="ECO:0000256" key="2">
    <source>
        <dbReference type="ARBA" id="ARBA00005722"/>
    </source>
</evidence>
<accession>Q3SFA0</accession>
<dbReference type="HOGENOM" id="CLU_056131_0_0_4"/>
<gene>
    <name evidence="7" type="ordered locus">Tbd_2761</name>
</gene>
<dbReference type="Proteomes" id="UP000008291">
    <property type="component" value="Chromosome"/>
</dbReference>
<keyword evidence="8" id="KW-1185">Reference proteome</keyword>
<evidence type="ECO:0000256" key="6">
    <source>
        <dbReference type="SAM" id="SignalP"/>
    </source>
</evidence>